<evidence type="ECO:0000313" key="4">
    <source>
        <dbReference type="EMBL" id="KOC92655.1"/>
    </source>
</evidence>
<dbReference type="Gene3D" id="3.30.450.40">
    <property type="match status" value="1"/>
</dbReference>
<dbReference type="FunFam" id="3.30.450.40:FF:000008">
    <property type="entry name" value="GAF domain-containing proteins"/>
    <property type="match status" value="1"/>
</dbReference>
<dbReference type="PANTHER" id="PTHR21021">
    <property type="entry name" value="GAF/PUTATIVE CYTOSKELETAL PROTEIN"/>
    <property type="match status" value="1"/>
</dbReference>
<dbReference type="SMART" id="SM00065">
    <property type="entry name" value="GAF"/>
    <property type="match status" value="1"/>
</dbReference>
<proteinExistence type="inferred from homology"/>
<evidence type="ECO:0000259" key="2">
    <source>
        <dbReference type="SMART" id="SM00065"/>
    </source>
</evidence>
<dbReference type="Proteomes" id="UP000037088">
    <property type="component" value="Unassembled WGS sequence"/>
</dbReference>
<keyword evidence="6" id="KW-1185">Reference proteome</keyword>
<protein>
    <submittedName>
        <fullName evidence="4">Free methionine-R-sulfoxide reductase</fullName>
    </submittedName>
</protein>
<accession>A0A0L7TBB0</accession>
<dbReference type="Proteomes" id="UP000036851">
    <property type="component" value="Unassembled WGS sequence"/>
</dbReference>
<organism evidence="4 5">
    <name type="scientific">Winslowiella iniecta</name>
    <dbReference type="NCBI Taxonomy" id="1560201"/>
    <lineage>
        <taxon>Bacteria</taxon>
        <taxon>Pseudomonadati</taxon>
        <taxon>Pseudomonadota</taxon>
        <taxon>Gammaproteobacteria</taxon>
        <taxon>Enterobacterales</taxon>
        <taxon>Erwiniaceae</taxon>
        <taxon>Winslowiella</taxon>
    </lineage>
</organism>
<evidence type="ECO:0000313" key="5">
    <source>
        <dbReference type="Proteomes" id="UP000036851"/>
    </source>
</evidence>
<evidence type="ECO:0000313" key="6">
    <source>
        <dbReference type="Proteomes" id="UP000037088"/>
    </source>
</evidence>
<dbReference type="EMBL" id="JRXE01000019">
    <property type="protein sequence ID" value="KOC89007.1"/>
    <property type="molecule type" value="Genomic_DNA"/>
</dbReference>
<dbReference type="Pfam" id="PF13185">
    <property type="entry name" value="GAF_2"/>
    <property type="match status" value="1"/>
</dbReference>
<dbReference type="PANTHER" id="PTHR21021:SF15">
    <property type="entry name" value="FREE METHIONINE-R-SULFOXIDE REDUCTASE"/>
    <property type="match status" value="1"/>
</dbReference>
<comment type="caution">
    <text evidence="4">The sequence shown here is derived from an EMBL/GenBank/DDBJ whole genome shotgun (WGS) entry which is preliminary data.</text>
</comment>
<evidence type="ECO:0000313" key="3">
    <source>
        <dbReference type="EMBL" id="KOC89007.1"/>
    </source>
</evidence>
<name>A0A0L7TBB0_9GAMM</name>
<dbReference type="SUPFAM" id="SSF55781">
    <property type="entry name" value="GAF domain-like"/>
    <property type="match status" value="1"/>
</dbReference>
<dbReference type="GO" id="GO:0033745">
    <property type="term" value="F:L-methionine-(R)-S-oxide reductase activity"/>
    <property type="evidence" value="ECO:0007669"/>
    <property type="project" value="TreeGrafter"/>
</dbReference>
<evidence type="ECO:0000256" key="1">
    <source>
        <dbReference type="ARBA" id="ARBA00038454"/>
    </source>
</evidence>
<dbReference type="STRING" id="1560201.NG42_14105"/>
<dbReference type="InterPro" id="IPR003018">
    <property type="entry name" value="GAF"/>
</dbReference>
<dbReference type="PATRIC" id="fig|1560201.3.peg.2998"/>
<gene>
    <name evidence="3" type="ORF">NG42_14105</name>
    <name evidence="4" type="ORF">NG43_12930</name>
</gene>
<dbReference type="RefSeq" id="WP_052900090.1">
    <property type="nucleotide sequence ID" value="NZ_JRXE01000019.1"/>
</dbReference>
<dbReference type="InterPro" id="IPR029016">
    <property type="entry name" value="GAF-like_dom_sf"/>
</dbReference>
<dbReference type="AlphaFoldDB" id="A0A0L7TBB0"/>
<reference evidence="5 6" key="1">
    <citation type="journal article" date="2015" name="Int. J. Syst. Evol. Microbiol.">
        <title>Erwinia iniecta sp. nov., isolated from Russian wheat aphids (Diuraphis noxia).</title>
        <authorList>
            <person name="Campillo T."/>
            <person name="Luna E."/>
            <person name="Portier P."/>
            <person name="Fischer-Le Saux M."/>
            <person name="Lapitan N."/>
            <person name="Tisserat N.A."/>
            <person name="Leach J.E."/>
        </authorList>
    </citation>
    <scope>NUCLEOTIDE SEQUENCE [LARGE SCALE GENOMIC DNA]</scope>
    <source>
        <strain evidence="3 6">B120</strain>
        <strain evidence="4 5">B149</strain>
    </source>
</reference>
<sequence>MNKQEFYTDLNRDLRALIAGETSFLAAMGNCSALLYERLDGVNWAGFYLLTEENTLVLGPFQGKIACVRIPVGKGVCGTAVADNQVQRVDDVHAFPGHIACDAASNAEIVLPLVVDGEVIGVLDIDSTVYNRFDSNDEIGLKTLTDGLCEVLAGSDVKKFIHMKRT</sequence>
<feature type="domain" description="GAF" evidence="2">
    <location>
        <begin position="9"/>
        <end position="162"/>
    </location>
</feature>
<dbReference type="GO" id="GO:0005829">
    <property type="term" value="C:cytosol"/>
    <property type="evidence" value="ECO:0007669"/>
    <property type="project" value="TreeGrafter"/>
</dbReference>
<dbReference type="EMBL" id="JRXF01000019">
    <property type="protein sequence ID" value="KOC92655.1"/>
    <property type="molecule type" value="Genomic_DNA"/>
</dbReference>
<comment type="similarity">
    <text evidence="1">Belongs to the free Met sulfoxide reductase family.</text>
</comment>
<dbReference type="InterPro" id="IPR051330">
    <property type="entry name" value="Phosphatase_reg/MetRdx"/>
</dbReference>
<dbReference type="OrthoDB" id="9796252at2"/>